<comment type="similarity">
    <text evidence="2">Belongs to the SELO family.</text>
</comment>
<keyword evidence="12" id="KW-1185">Reference proteome</keyword>
<dbReference type="PANTHER" id="PTHR32057:SF14">
    <property type="entry name" value="PROTEIN ADENYLYLTRANSFERASE SELO, MITOCHONDRIAL"/>
    <property type="match status" value="1"/>
</dbReference>
<dbReference type="PANTHER" id="PTHR32057">
    <property type="entry name" value="PROTEIN ADENYLYLTRANSFERASE SELO, MITOCHONDRIAL"/>
    <property type="match status" value="1"/>
</dbReference>
<evidence type="ECO:0000256" key="5">
    <source>
        <dbReference type="ARBA" id="ARBA00022723"/>
    </source>
</evidence>
<evidence type="ECO:0000313" key="12">
    <source>
        <dbReference type="Proteomes" id="UP000788993"/>
    </source>
</evidence>
<evidence type="ECO:0000256" key="7">
    <source>
        <dbReference type="ARBA" id="ARBA00022840"/>
    </source>
</evidence>
<evidence type="ECO:0000256" key="8">
    <source>
        <dbReference type="ARBA" id="ARBA00022842"/>
    </source>
</evidence>
<reference evidence="11" key="1">
    <citation type="journal article" date="2021" name="Open Biol.">
        <title>Shared evolutionary footprints suggest mitochondrial oxidative damage underlies multiple complex I losses in fungi.</title>
        <authorList>
            <person name="Schikora-Tamarit M.A."/>
            <person name="Marcet-Houben M."/>
            <person name="Nosek J."/>
            <person name="Gabaldon T."/>
        </authorList>
    </citation>
    <scope>NUCLEOTIDE SEQUENCE</scope>
    <source>
        <strain evidence="11">NCAIM Y.01608</strain>
    </source>
</reference>
<evidence type="ECO:0000256" key="9">
    <source>
        <dbReference type="ARBA" id="ARBA00031547"/>
    </source>
</evidence>
<sequence length="592" mass="68145">MSKRMTLQSLPKTSSFTKKLTPDPRIPSPKVALDPSTPQELFHVARRLIGGAYTYCKPTPRKEYRFLTASPYAMETLGLDPSEAKDKSFQELVSGEKYLTDPFPYSQAYAGYQFGQFAGQLGDGRVVNLFEVESARDGQRYELQLKGAGLTPFSRFADGKALLSSSIREFVISEALSAIGIPSTRALAITALPKTYAMRARHEKCAVVCRMAPTWIRIGTFDLYKWREDRKGLIELSNYVIDEVFHNKMVEDEQIKREVEREISKHNITLTRYDKMYFEIVARNAKTVALWHVYGFLNGVLNTDNTSITGLSMDFGPFAFMEYFDPNYTSNHDDHTRMYSFANTPSAIWFNLVKLGEDVAELIGADQELLDAPDFEAGIKQEWTERMIQRAGKIIEIAGTVYEKLFMDDYLKLVCQRVGISPRETDHTEILGPMFEMLRATKIDYNDFFKVLQHVPMEKKLDYEATAELFIPKNFQEDLVNDYTKENILKELKSFLVVFKDRVEREQLSDSERLSRASKVNPLFLPKNWMLEEVIEYTAENDLRADYIDKIMKMSTNPYDRTKWGDELKDLEERWCSDVSFELKMGKCSCAS</sequence>
<comment type="cofactor">
    <cofactor evidence="1">
        <name>Mg(2+)</name>
        <dbReference type="ChEBI" id="CHEBI:18420"/>
    </cofactor>
</comment>
<keyword evidence="7" id="KW-0067">ATP-binding</keyword>
<accession>A0A9P8T4K0</accession>
<dbReference type="HAMAP" id="MF_00692">
    <property type="entry name" value="SelO"/>
    <property type="match status" value="1"/>
</dbReference>
<gene>
    <name evidence="11" type="ORF">OGATHE_003756</name>
</gene>
<dbReference type="AlphaFoldDB" id="A0A9P8T4K0"/>
<dbReference type="InterPro" id="IPR003846">
    <property type="entry name" value="SelO"/>
</dbReference>
<keyword evidence="5" id="KW-0479">Metal-binding</keyword>
<dbReference type="GO" id="GO:0070733">
    <property type="term" value="F:AMPylase activity"/>
    <property type="evidence" value="ECO:0007669"/>
    <property type="project" value="TreeGrafter"/>
</dbReference>
<evidence type="ECO:0000256" key="4">
    <source>
        <dbReference type="ARBA" id="ARBA00022695"/>
    </source>
</evidence>
<evidence type="ECO:0000256" key="10">
    <source>
        <dbReference type="SAM" id="MobiDB-lite"/>
    </source>
</evidence>
<name>A0A9P8T4K0_9ASCO</name>
<feature type="region of interest" description="Disordered" evidence="10">
    <location>
        <begin position="1"/>
        <end position="34"/>
    </location>
</feature>
<dbReference type="Pfam" id="PF02696">
    <property type="entry name" value="SelO"/>
    <property type="match status" value="1"/>
</dbReference>
<keyword evidence="8" id="KW-0460">Magnesium</keyword>
<dbReference type="GO" id="GO:0005524">
    <property type="term" value="F:ATP binding"/>
    <property type="evidence" value="ECO:0007669"/>
    <property type="project" value="UniProtKB-KW"/>
</dbReference>
<evidence type="ECO:0000256" key="6">
    <source>
        <dbReference type="ARBA" id="ARBA00022741"/>
    </source>
</evidence>
<keyword evidence="4" id="KW-0548">Nucleotidyltransferase</keyword>
<dbReference type="Proteomes" id="UP000788993">
    <property type="component" value="Unassembled WGS sequence"/>
</dbReference>
<keyword evidence="6" id="KW-0547">Nucleotide-binding</keyword>
<dbReference type="GO" id="GO:0046872">
    <property type="term" value="F:metal ion binding"/>
    <property type="evidence" value="ECO:0007669"/>
    <property type="project" value="UniProtKB-KW"/>
</dbReference>
<reference evidence="11" key="2">
    <citation type="submission" date="2021-01" db="EMBL/GenBank/DDBJ databases">
        <authorList>
            <person name="Schikora-Tamarit M.A."/>
        </authorList>
    </citation>
    <scope>NUCLEOTIDE SEQUENCE</scope>
    <source>
        <strain evidence="11">NCAIM Y.01608</strain>
    </source>
</reference>
<dbReference type="EMBL" id="JAEUBD010001178">
    <property type="protein sequence ID" value="KAH3664941.1"/>
    <property type="molecule type" value="Genomic_DNA"/>
</dbReference>
<comment type="caution">
    <text evidence="11">The sequence shown here is derived from an EMBL/GenBank/DDBJ whole genome shotgun (WGS) entry which is preliminary data.</text>
</comment>
<keyword evidence="3" id="KW-0808">Transferase</keyword>
<proteinExistence type="inferred from homology"/>
<organism evidence="11 12">
    <name type="scientific">Ogataea polymorpha</name>
    <dbReference type="NCBI Taxonomy" id="460523"/>
    <lineage>
        <taxon>Eukaryota</taxon>
        <taxon>Fungi</taxon>
        <taxon>Dikarya</taxon>
        <taxon>Ascomycota</taxon>
        <taxon>Saccharomycotina</taxon>
        <taxon>Pichiomycetes</taxon>
        <taxon>Pichiales</taxon>
        <taxon>Pichiaceae</taxon>
        <taxon>Ogataea</taxon>
    </lineage>
</organism>
<evidence type="ECO:0000256" key="2">
    <source>
        <dbReference type="ARBA" id="ARBA00009747"/>
    </source>
</evidence>
<evidence type="ECO:0000256" key="1">
    <source>
        <dbReference type="ARBA" id="ARBA00001946"/>
    </source>
</evidence>
<evidence type="ECO:0000256" key="3">
    <source>
        <dbReference type="ARBA" id="ARBA00022679"/>
    </source>
</evidence>
<feature type="compositionally biased region" description="Polar residues" evidence="10">
    <location>
        <begin position="1"/>
        <end position="18"/>
    </location>
</feature>
<dbReference type="GO" id="GO:0005739">
    <property type="term" value="C:mitochondrion"/>
    <property type="evidence" value="ECO:0007669"/>
    <property type="project" value="TreeGrafter"/>
</dbReference>
<evidence type="ECO:0000313" key="11">
    <source>
        <dbReference type="EMBL" id="KAH3664941.1"/>
    </source>
</evidence>
<protein>
    <recommendedName>
        <fullName evidence="9">Selenoprotein O</fullName>
    </recommendedName>
</protein>